<dbReference type="EnsemblPlants" id="AET4Gv20092700.7">
    <property type="protein sequence ID" value="AET4Gv20092700.7"/>
    <property type="gene ID" value="AET4Gv20092700"/>
</dbReference>
<dbReference type="AlphaFoldDB" id="A0A453H7E1"/>
<dbReference type="Proteomes" id="UP000015105">
    <property type="component" value="Chromosome 4D"/>
</dbReference>
<reference evidence="3" key="2">
    <citation type="journal article" date="2017" name="Nat. Plants">
        <title>The Aegilops tauschii genome reveals multiple impacts of transposons.</title>
        <authorList>
            <person name="Zhao G."/>
            <person name="Zou C."/>
            <person name="Li K."/>
            <person name="Wang K."/>
            <person name="Li T."/>
            <person name="Gao L."/>
            <person name="Zhang X."/>
            <person name="Wang H."/>
            <person name="Yang Z."/>
            <person name="Liu X."/>
            <person name="Jiang W."/>
            <person name="Mao L."/>
            <person name="Kong X."/>
            <person name="Jiao Y."/>
            <person name="Jia J."/>
        </authorList>
    </citation>
    <scope>NUCLEOTIDE SEQUENCE [LARGE SCALE GENOMIC DNA]</scope>
    <source>
        <strain evidence="3">cv. AL8/78</strain>
    </source>
</reference>
<dbReference type="Gramene" id="AET4Gv20092700.7">
    <property type="protein sequence ID" value="AET4Gv20092700.7"/>
    <property type="gene ID" value="AET4Gv20092700"/>
</dbReference>
<evidence type="ECO:0000313" key="3">
    <source>
        <dbReference type="Proteomes" id="UP000015105"/>
    </source>
</evidence>
<name>A0A453H7E1_AEGTS</name>
<protein>
    <submittedName>
        <fullName evidence="2">Uncharacterized protein</fullName>
    </submittedName>
</protein>
<reference evidence="2" key="3">
    <citation type="journal article" date="2017" name="Nature">
        <title>Genome sequence of the progenitor of the wheat D genome Aegilops tauschii.</title>
        <authorList>
            <person name="Luo M.C."/>
            <person name="Gu Y.Q."/>
            <person name="Puiu D."/>
            <person name="Wang H."/>
            <person name="Twardziok S.O."/>
            <person name="Deal K.R."/>
            <person name="Huo N."/>
            <person name="Zhu T."/>
            <person name="Wang L."/>
            <person name="Wang Y."/>
            <person name="McGuire P.E."/>
            <person name="Liu S."/>
            <person name="Long H."/>
            <person name="Ramasamy R.K."/>
            <person name="Rodriguez J.C."/>
            <person name="Van S.L."/>
            <person name="Yuan L."/>
            <person name="Wang Z."/>
            <person name="Xia Z."/>
            <person name="Xiao L."/>
            <person name="Anderson O.D."/>
            <person name="Ouyang S."/>
            <person name="Liang Y."/>
            <person name="Zimin A.V."/>
            <person name="Pertea G."/>
            <person name="Qi P."/>
            <person name="Bennetzen J.L."/>
            <person name="Dai X."/>
            <person name="Dawson M.W."/>
            <person name="Muller H.G."/>
            <person name="Kugler K."/>
            <person name="Rivarola-Duarte L."/>
            <person name="Spannagl M."/>
            <person name="Mayer K.F.X."/>
            <person name="Lu F.H."/>
            <person name="Bevan M.W."/>
            <person name="Leroy P."/>
            <person name="Li P."/>
            <person name="You F.M."/>
            <person name="Sun Q."/>
            <person name="Liu Z."/>
            <person name="Lyons E."/>
            <person name="Wicker T."/>
            <person name="Salzberg S.L."/>
            <person name="Devos K.M."/>
            <person name="Dvorak J."/>
        </authorList>
    </citation>
    <scope>NUCLEOTIDE SEQUENCE [LARGE SCALE GENOMIC DNA]</scope>
    <source>
        <strain evidence="2">cv. AL8/78</strain>
    </source>
</reference>
<reference evidence="2" key="4">
    <citation type="submission" date="2019-03" db="UniProtKB">
        <authorList>
            <consortium name="EnsemblPlants"/>
        </authorList>
    </citation>
    <scope>IDENTIFICATION</scope>
</reference>
<proteinExistence type="predicted"/>
<organism evidence="2 3">
    <name type="scientific">Aegilops tauschii subsp. strangulata</name>
    <name type="common">Goatgrass</name>
    <dbReference type="NCBI Taxonomy" id="200361"/>
    <lineage>
        <taxon>Eukaryota</taxon>
        <taxon>Viridiplantae</taxon>
        <taxon>Streptophyta</taxon>
        <taxon>Embryophyta</taxon>
        <taxon>Tracheophyta</taxon>
        <taxon>Spermatophyta</taxon>
        <taxon>Magnoliopsida</taxon>
        <taxon>Liliopsida</taxon>
        <taxon>Poales</taxon>
        <taxon>Poaceae</taxon>
        <taxon>BOP clade</taxon>
        <taxon>Pooideae</taxon>
        <taxon>Triticodae</taxon>
        <taxon>Triticeae</taxon>
        <taxon>Triticinae</taxon>
        <taxon>Aegilops</taxon>
    </lineage>
</organism>
<accession>A0A453H7E1</accession>
<evidence type="ECO:0000256" key="1">
    <source>
        <dbReference type="SAM" id="MobiDB-lite"/>
    </source>
</evidence>
<reference evidence="2" key="5">
    <citation type="journal article" date="2021" name="G3 (Bethesda)">
        <title>Aegilops tauschii genome assembly Aet v5.0 features greater sequence contiguity and improved annotation.</title>
        <authorList>
            <person name="Wang L."/>
            <person name="Zhu T."/>
            <person name="Rodriguez J.C."/>
            <person name="Deal K.R."/>
            <person name="Dubcovsky J."/>
            <person name="McGuire P.E."/>
            <person name="Lux T."/>
            <person name="Spannagl M."/>
            <person name="Mayer K.F.X."/>
            <person name="Baldrich P."/>
            <person name="Meyers B.C."/>
            <person name="Huo N."/>
            <person name="Gu Y.Q."/>
            <person name="Zhou H."/>
            <person name="Devos K.M."/>
            <person name="Bennetzen J.L."/>
            <person name="Unver T."/>
            <person name="Budak H."/>
            <person name="Gulick P.J."/>
            <person name="Galiba G."/>
            <person name="Kalapos B."/>
            <person name="Nelson D.R."/>
            <person name="Li P."/>
            <person name="You F.M."/>
            <person name="Luo M.C."/>
            <person name="Dvorak J."/>
        </authorList>
    </citation>
    <scope>NUCLEOTIDE SEQUENCE [LARGE SCALE GENOMIC DNA]</scope>
    <source>
        <strain evidence="2">cv. AL8/78</strain>
    </source>
</reference>
<evidence type="ECO:0000313" key="2">
    <source>
        <dbReference type="EnsemblPlants" id="AET4Gv20092700.7"/>
    </source>
</evidence>
<feature type="region of interest" description="Disordered" evidence="1">
    <location>
        <begin position="1"/>
        <end position="59"/>
    </location>
</feature>
<keyword evidence="3" id="KW-1185">Reference proteome</keyword>
<reference evidence="3" key="1">
    <citation type="journal article" date="2014" name="Science">
        <title>Ancient hybridizations among the ancestral genomes of bread wheat.</title>
        <authorList>
            <consortium name="International Wheat Genome Sequencing Consortium,"/>
            <person name="Marcussen T."/>
            <person name="Sandve S.R."/>
            <person name="Heier L."/>
            <person name="Spannagl M."/>
            <person name="Pfeifer M."/>
            <person name="Jakobsen K.S."/>
            <person name="Wulff B.B."/>
            <person name="Steuernagel B."/>
            <person name="Mayer K.F."/>
            <person name="Olsen O.A."/>
        </authorList>
    </citation>
    <scope>NUCLEOTIDE SEQUENCE [LARGE SCALE GENOMIC DNA]</scope>
    <source>
        <strain evidence="3">cv. AL8/78</strain>
    </source>
</reference>
<feature type="compositionally biased region" description="Pro residues" evidence="1">
    <location>
        <begin position="18"/>
        <end position="36"/>
    </location>
</feature>
<sequence length="59" mass="6547">GELLEGPHPSPSYFSIPHPAPLLSPTPPYSYPPSLPHEPTARTRDPQPKPVRAAKRERK</sequence>